<accession>A0AAN9MUY6</accession>
<dbReference type="EMBL" id="JAYMYQ010000001">
    <property type="protein sequence ID" value="KAK7361525.1"/>
    <property type="molecule type" value="Genomic_DNA"/>
</dbReference>
<proteinExistence type="predicted"/>
<comment type="caution">
    <text evidence="2">The sequence shown here is derived from an EMBL/GenBank/DDBJ whole genome shotgun (WGS) entry which is preliminary data.</text>
</comment>
<feature type="region of interest" description="Disordered" evidence="1">
    <location>
        <begin position="1"/>
        <end position="29"/>
    </location>
</feature>
<reference evidence="2 3" key="1">
    <citation type="submission" date="2024-01" db="EMBL/GenBank/DDBJ databases">
        <title>The genomes of 5 underutilized Papilionoideae crops provide insights into root nodulation and disease resistanc.</title>
        <authorList>
            <person name="Jiang F."/>
        </authorList>
    </citation>
    <scope>NUCLEOTIDE SEQUENCE [LARGE SCALE GENOMIC DNA]</scope>
    <source>
        <strain evidence="2">LVBAO_FW01</strain>
        <tissue evidence="2">Leaves</tissue>
    </source>
</reference>
<gene>
    <name evidence="2" type="ORF">VNO77_03594</name>
</gene>
<evidence type="ECO:0000313" key="3">
    <source>
        <dbReference type="Proteomes" id="UP001367508"/>
    </source>
</evidence>
<organism evidence="2 3">
    <name type="scientific">Canavalia gladiata</name>
    <name type="common">Sword bean</name>
    <name type="synonym">Dolichos gladiatus</name>
    <dbReference type="NCBI Taxonomy" id="3824"/>
    <lineage>
        <taxon>Eukaryota</taxon>
        <taxon>Viridiplantae</taxon>
        <taxon>Streptophyta</taxon>
        <taxon>Embryophyta</taxon>
        <taxon>Tracheophyta</taxon>
        <taxon>Spermatophyta</taxon>
        <taxon>Magnoliopsida</taxon>
        <taxon>eudicotyledons</taxon>
        <taxon>Gunneridae</taxon>
        <taxon>Pentapetalae</taxon>
        <taxon>rosids</taxon>
        <taxon>fabids</taxon>
        <taxon>Fabales</taxon>
        <taxon>Fabaceae</taxon>
        <taxon>Papilionoideae</taxon>
        <taxon>50 kb inversion clade</taxon>
        <taxon>NPAAA clade</taxon>
        <taxon>indigoferoid/millettioid clade</taxon>
        <taxon>Phaseoleae</taxon>
        <taxon>Canavalia</taxon>
    </lineage>
</organism>
<keyword evidence="3" id="KW-1185">Reference proteome</keyword>
<name>A0AAN9MUY6_CANGL</name>
<protein>
    <submittedName>
        <fullName evidence="2">Uncharacterized protein</fullName>
    </submittedName>
</protein>
<feature type="compositionally biased region" description="Basic and acidic residues" evidence="1">
    <location>
        <begin position="1"/>
        <end position="21"/>
    </location>
</feature>
<evidence type="ECO:0000313" key="2">
    <source>
        <dbReference type="EMBL" id="KAK7361525.1"/>
    </source>
</evidence>
<dbReference type="Proteomes" id="UP001367508">
    <property type="component" value="Unassembled WGS sequence"/>
</dbReference>
<feature type="region of interest" description="Disordered" evidence="1">
    <location>
        <begin position="67"/>
        <end position="109"/>
    </location>
</feature>
<sequence>MVVKVEEAKKRMVTESPKEGQDEGELDNGFLPKEMKTLTEGLRLMEVSLTGLDPAPTYSPVQWETQGLRSYGKGNPQSTYAQGPRQLRLHLDPYGPLNDEQQKKLPVRF</sequence>
<evidence type="ECO:0000256" key="1">
    <source>
        <dbReference type="SAM" id="MobiDB-lite"/>
    </source>
</evidence>
<dbReference type="AlphaFoldDB" id="A0AAN9MUY6"/>